<name>A0A2S9H2Q8_9BURK</name>
<dbReference type="SMART" id="SM00267">
    <property type="entry name" value="GGDEF"/>
    <property type="match status" value="1"/>
</dbReference>
<protein>
    <recommendedName>
        <fullName evidence="1">diguanylate cyclase</fullName>
        <ecNumber evidence="1">2.7.7.65</ecNumber>
    </recommendedName>
</protein>
<keyword evidence="8" id="KW-1185">Reference proteome</keyword>
<feature type="transmembrane region" description="Helical" evidence="4">
    <location>
        <begin position="329"/>
        <end position="351"/>
    </location>
</feature>
<sequence>MKIFQLLLAPAVALMGRLRYPYKFATIGLLGVVAIVYLFLVLTSHLQASMDTGHREQLGVMLDKPLLSLVQTIQQHRSLSVALLGGVKSLTEKRINKATEIHEVITAVDQVVVAHGAELNVLTDWQLAKAHWENIQANGLQMSARTNRDTHTAVIKELLSMVARIGDNSFLVLDPNANSYYLMDAATNKLPAALEIVSQLRAHGAEVLATKSLDETGRVEFVGEVAVLRSKLEELDAALQRVAASNPKVAPRINQFLPPFHASINDVLKIVTDDILSARFTADTEQFIEKTTTAIDRGYAQSQELLLPVLHELLETRIKQMQHQYFESAILAGPAFLMLFIYLATGAYLAVMSSIESLREGADRMAEGDLITPIALATKDELRHVAVSFNHMSEQLARRIKDAQQHSTELEALNLMLKSLSATDGLTGISNRRHFDEALATEWQRAARLKQPITLGMLDVDWFKKYNDQYGHLLGDECLQRIAKVLANSIARTGDVVARYGGEEFAFIALNCDSKQSQLIANNIIKAVEALWLPHQMSEFGHVTVSIGVASIIPKAGDAAHTLLKAADDALYTAKESGRNRIVIASFDSTPE</sequence>
<comment type="catalytic activity">
    <reaction evidence="2">
        <text>2 GTP = 3',3'-c-di-GMP + 2 diphosphate</text>
        <dbReference type="Rhea" id="RHEA:24898"/>
        <dbReference type="ChEBI" id="CHEBI:33019"/>
        <dbReference type="ChEBI" id="CHEBI:37565"/>
        <dbReference type="ChEBI" id="CHEBI:58805"/>
        <dbReference type="EC" id="2.7.7.65"/>
    </reaction>
</comment>
<gene>
    <name evidence="7" type="ORF">S2091_0885</name>
</gene>
<dbReference type="FunFam" id="3.30.70.270:FF:000001">
    <property type="entry name" value="Diguanylate cyclase domain protein"/>
    <property type="match status" value="1"/>
</dbReference>
<dbReference type="CDD" id="cd06225">
    <property type="entry name" value="HAMP"/>
    <property type="match status" value="1"/>
</dbReference>
<dbReference type="GO" id="GO:0052621">
    <property type="term" value="F:diguanylate cyclase activity"/>
    <property type="evidence" value="ECO:0007669"/>
    <property type="project" value="UniProtKB-EC"/>
</dbReference>
<evidence type="ECO:0000256" key="2">
    <source>
        <dbReference type="ARBA" id="ARBA00034247"/>
    </source>
</evidence>
<accession>A0A2S9H2Q8</accession>
<dbReference type="RefSeq" id="WP_105530596.1">
    <property type="nucleotide sequence ID" value="NZ_PUGF01000003.1"/>
</dbReference>
<keyword evidence="4" id="KW-0812">Transmembrane</keyword>
<dbReference type="SUPFAM" id="SSF55073">
    <property type="entry name" value="Nucleotide cyclase"/>
    <property type="match status" value="1"/>
</dbReference>
<evidence type="ECO:0000313" key="8">
    <source>
        <dbReference type="Proteomes" id="UP000237839"/>
    </source>
</evidence>
<evidence type="ECO:0000259" key="5">
    <source>
        <dbReference type="PROSITE" id="PS50885"/>
    </source>
</evidence>
<dbReference type="Pfam" id="PF00990">
    <property type="entry name" value="GGDEF"/>
    <property type="match status" value="1"/>
</dbReference>
<dbReference type="GO" id="GO:1902201">
    <property type="term" value="P:negative regulation of bacterial-type flagellum-dependent cell motility"/>
    <property type="evidence" value="ECO:0007669"/>
    <property type="project" value="TreeGrafter"/>
</dbReference>
<evidence type="ECO:0000256" key="4">
    <source>
        <dbReference type="SAM" id="Phobius"/>
    </source>
</evidence>
<dbReference type="PROSITE" id="PS50887">
    <property type="entry name" value="GGDEF"/>
    <property type="match status" value="1"/>
</dbReference>
<evidence type="ECO:0000256" key="1">
    <source>
        <dbReference type="ARBA" id="ARBA00012528"/>
    </source>
</evidence>
<keyword evidence="3" id="KW-0175">Coiled coil</keyword>
<comment type="caution">
    <text evidence="7">The sequence shown here is derived from an EMBL/GenBank/DDBJ whole genome shotgun (WGS) entry which is preliminary data.</text>
</comment>
<dbReference type="Gene3D" id="6.10.340.10">
    <property type="match status" value="1"/>
</dbReference>
<reference evidence="7 8" key="1">
    <citation type="submission" date="2018-02" db="EMBL/GenBank/DDBJ databases">
        <title>Solimicrobium silvestre gen. nov., sp. nov., isolated from alpine forest soil.</title>
        <authorList>
            <person name="Margesin R."/>
            <person name="Albuquerque L."/>
            <person name="Zhang D.-C."/>
            <person name="Froufe H.J.C."/>
            <person name="Severino R."/>
            <person name="Roxo I."/>
            <person name="Egas C."/>
            <person name="Da Costa M.S."/>
        </authorList>
    </citation>
    <scope>NUCLEOTIDE SEQUENCE [LARGE SCALE GENOMIC DNA]</scope>
    <source>
        <strain evidence="7 8">S20-91</strain>
    </source>
</reference>
<dbReference type="InterPro" id="IPR029787">
    <property type="entry name" value="Nucleotide_cyclase"/>
</dbReference>
<dbReference type="PROSITE" id="PS50885">
    <property type="entry name" value="HAMP"/>
    <property type="match status" value="1"/>
</dbReference>
<dbReference type="OrthoDB" id="9813903at2"/>
<dbReference type="EC" id="2.7.7.65" evidence="1"/>
<dbReference type="Gene3D" id="3.30.70.270">
    <property type="match status" value="1"/>
</dbReference>
<feature type="domain" description="HAMP" evidence="5">
    <location>
        <begin position="349"/>
        <end position="401"/>
    </location>
</feature>
<dbReference type="EMBL" id="PUGF01000003">
    <property type="protein sequence ID" value="PRC94264.1"/>
    <property type="molecule type" value="Genomic_DNA"/>
</dbReference>
<dbReference type="PANTHER" id="PTHR45138">
    <property type="entry name" value="REGULATORY COMPONENTS OF SENSORY TRANSDUCTION SYSTEM"/>
    <property type="match status" value="1"/>
</dbReference>
<dbReference type="InterPro" id="IPR050469">
    <property type="entry name" value="Diguanylate_Cyclase"/>
</dbReference>
<dbReference type="CDD" id="cd01949">
    <property type="entry name" value="GGDEF"/>
    <property type="match status" value="1"/>
</dbReference>
<dbReference type="PANTHER" id="PTHR45138:SF9">
    <property type="entry name" value="DIGUANYLATE CYCLASE DGCM-RELATED"/>
    <property type="match status" value="1"/>
</dbReference>
<dbReference type="InterPro" id="IPR043128">
    <property type="entry name" value="Rev_trsase/Diguanyl_cyclase"/>
</dbReference>
<dbReference type="AlphaFoldDB" id="A0A2S9H2Q8"/>
<organism evidence="7 8">
    <name type="scientific">Solimicrobium silvestre</name>
    <dbReference type="NCBI Taxonomy" id="2099400"/>
    <lineage>
        <taxon>Bacteria</taxon>
        <taxon>Pseudomonadati</taxon>
        <taxon>Pseudomonadota</taxon>
        <taxon>Betaproteobacteria</taxon>
        <taxon>Burkholderiales</taxon>
        <taxon>Oxalobacteraceae</taxon>
        <taxon>Solimicrobium</taxon>
    </lineage>
</organism>
<proteinExistence type="predicted"/>
<evidence type="ECO:0000313" key="7">
    <source>
        <dbReference type="EMBL" id="PRC94264.1"/>
    </source>
</evidence>
<keyword evidence="4" id="KW-0472">Membrane</keyword>
<feature type="coiled-coil region" evidence="3">
    <location>
        <begin position="393"/>
        <end position="423"/>
    </location>
</feature>
<evidence type="ECO:0000259" key="6">
    <source>
        <dbReference type="PROSITE" id="PS50887"/>
    </source>
</evidence>
<feature type="transmembrane region" description="Helical" evidence="4">
    <location>
        <begin position="29"/>
        <end position="48"/>
    </location>
</feature>
<evidence type="ECO:0000256" key="3">
    <source>
        <dbReference type="SAM" id="Coils"/>
    </source>
</evidence>
<dbReference type="SMART" id="SM00304">
    <property type="entry name" value="HAMP"/>
    <property type="match status" value="1"/>
</dbReference>
<dbReference type="Proteomes" id="UP000237839">
    <property type="component" value="Unassembled WGS sequence"/>
</dbReference>
<dbReference type="Pfam" id="PF00672">
    <property type="entry name" value="HAMP"/>
    <property type="match status" value="1"/>
</dbReference>
<dbReference type="NCBIfam" id="TIGR00254">
    <property type="entry name" value="GGDEF"/>
    <property type="match status" value="1"/>
</dbReference>
<dbReference type="InterPro" id="IPR000160">
    <property type="entry name" value="GGDEF_dom"/>
</dbReference>
<dbReference type="GO" id="GO:0005886">
    <property type="term" value="C:plasma membrane"/>
    <property type="evidence" value="ECO:0007669"/>
    <property type="project" value="TreeGrafter"/>
</dbReference>
<dbReference type="InterPro" id="IPR003660">
    <property type="entry name" value="HAMP_dom"/>
</dbReference>
<dbReference type="GO" id="GO:0043709">
    <property type="term" value="P:cell adhesion involved in single-species biofilm formation"/>
    <property type="evidence" value="ECO:0007669"/>
    <property type="project" value="TreeGrafter"/>
</dbReference>
<keyword evidence="4" id="KW-1133">Transmembrane helix</keyword>
<feature type="domain" description="GGDEF" evidence="6">
    <location>
        <begin position="451"/>
        <end position="587"/>
    </location>
</feature>
<dbReference type="SUPFAM" id="SSF158472">
    <property type="entry name" value="HAMP domain-like"/>
    <property type="match status" value="1"/>
</dbReference>
<dbReference type="GO" id="GO:0007165">
    <property type="term" value="P:signal transduction"/>
    <property type="evidence" value="ECO:0007669"/>
    <property type="project" value="InterPro"/>
</dbReference>